<dbReference type="GO" id="GO:0006974">
    <property type="term" value="P:DNA damage response"/>
    <property type="evidence" value="ECO:0007669"/>
    <property type="project" value="TreeGrafter"/>
</dbReference>
<dbReference type="GO" id="GO:0031507">
    <property type="term" value="P:heterochromatin formation"/>
    <property type="evidence" value="ECO:0007669"/>
    <property type="project" value="TreeGrafter"/>
</dbReference>
<evidence type="ECO:0000256" key="6">
    <source>
        <dbReference type="SAM" id="MobiDB-lite"/>
    </source>
</evidence>
<dbReference type="Gene3D" id="1.10.20.10">
    <property type="entry name" value="Histone, subunit A"/>
    <property type="match status" value="1"/>
</dbReference>
<dbReference type="CDD" id="cd22928">
    <property type="entry name" value="HFD_POLE3_DPB4"/>
    <property type="match status" value="1"/>
</dbReference>
<dbReference type="AlphaFoldDB" id="A0AAD9I9Y2"/>
<feature type="domain" description="Transcription factor CBF/NF-Y/archaeal histone" evidence="7">
    <location>
        <begin position="50"/>
        <end position="113"/>
    </location>
</feature>
<comment type="caution">
    <text evidence="8">The sequence shown here is derived from an EMBL/GenBank/DDBJ whole genome shotgun (WGS) entry which is preliminary data.</text>
</comment>
<accession>A0AAD9I9Y2</accession>
<keyword evidence="2" id="KW-0235">DNA replication</keyword>
<protein>
    <recommendedName>
        <fullName evidence="4">DNA polymerase epsilon subunit D</fullName>
    </recommendedName>
    <alternativeName>
        <fullName evidence="5">DNA polymerase II subunit D</fullName>
    </alternativeName>
</protein>
<gene>
    <name evidence="8" type="ORF">P8C59_007326</name>
</gene>
<dbReference type="PANTHER" id="PTHR46172">
    <property type="entry name" value="DNA POLYMERASE EPSILON SUBUNIT 3"/>
    <property type="match status" value="1"/>
</dbReference>
<dbReference type="InterPro" id="IPR051377">
    <property type="entry name" value="DNA_Pol-Epsilon_Subunit"/>
</dbReference>
<evidence type="ECO:0000259" key="7">
    <source>
        <dbReference type="Pfam" id="PF00808"/>
    </source>
</evidence>
<dbReference type="SUPFAM" id="SSF47113">
    <property type="entry name" value="Histone-fold"/>
    <property type="match status" value="1"/>
</dbReference>
<dbReference type="GO" id="GO:0031490">
    <property type="term" value="F:chromatin DNA binding"/>
    <property type="evidence" value="ECO:0007669"/>
    <property type="project" value="TreeGrafter"/>
</dbReference>
<reference evidence="8" key="1">
    <citation type="journal article" date="2023" name="Mol. Plant Microbe Interact.">
        <title>Elucidating the Obligate Nature and Biological Capacity of an Invasive Fungal Corn Pathogen.</title>
        <authorList>
            <person name="MacCready J.S."/>
            <person name="Roggenkamp E.M."/>
            <person name="Gdanetz K."/>
            <person name="Chilvers M.I."/>
        </authorList>
    </citation>
    <scope>NUCLEOTIDE SEQUENCE</scope>
    <source>
        <strain evidence="8">PM02</strain>
    </source>
</reference>
<dbReference type="GO" id="GO:0046982">
    <property type="term" value="F:protein heterodimerization activity"/>
    <property type="evidence" value="ECO:0007669"/>
    <property type="project" value="InterPro"/>
</dbReference>
<feature type="compositionally biased region" description="Basic and acidic residues" evidence="6">
    <location>
        <begin position="260"/>
        <end position="272"/>
    </location>
</feature>
<feature type="region of interest" description="Disordered" evidence="6">
    <location>
        <begin position="1"/>
        <end position="39"/>
    </location>
</feature>
<sequence>MDGADNSMTVDEPALDAPDRSSVVQDAAPTAEKKDKDKDKDAVTLEDLILPKSIITRLAKGVLPPNTQIQANAITALSKSAVVFVNHLAAAANELTLDNNRKTITPEDVFKAVEDIEYGFMRPKLEAEFNKFASVQSTKRSTYRRRVAQAKKAATGGGVSQSELGADESERSVLGTSVADAQDSPQPKAKKARTDDGDTQQEPSQMELDGHEHSDAETVPDDAEDDGQDQDQEDQADEDEDEDEEEEEADEEEDVPETNGQEHEHIEEREAPDSQDEALDGDDSE</sequence>
<evidence type="ECO:0000256" key="5">
    <source>
        <dbReference type="ARBA" id="ARBA00042096"/>
    </source>
</evidence>
<dbReference type="PANTHER" id="PTHR46172:SF1">
    <property type="entry name" value="DNA POLYMERASE EPSILON SUBUNIT 3"/>
    <property type="match status" value="1"/>
</dbReference>
<dbReference type="GO" id="GO:0008623">
    <property type="term" value="C:CHRAC"/>
    <property type="evidence" value="ECO:0007669"/>
    <property type="project" value="TreeGrafter"/>
</dbReference>
<evidence type="ECO:0000256" key="4">
    <source>
        <dbReference type="ARBA" id="ARBA00039775"/>
    </source>
</evidence>
<organism evidence="8 9">
    <name type="scientific">Phyllachora maydis</name>
    <dbReference type="NCBI Taxonomy" id="1825666"/>
    <lineage>
        <taxon>Eukaryota</taxon>
        <taxon>Fungi</taxon>
        <taxon>Dikarya</taxon>
        <taxon>Ascomycota</taxon>
        <taxon>Pezizomycotina</taxon>
        <taxon>Sordariomycetes</taxon>
        <taxon>Sordariomycetidae</taxon>
        <taxon>Phyllachorales</taxon>
        <taxon>Phyllachoraceae</taxon>
        <taxon>Phyllachora</taxon>
    </lineage>
</organism>
<evidence type="ECO:0000256" key="2">
    <source>
        <dbReference type="ARBA" id="ARBA00022705"/>
    </source>
</evidence>
<evidence type="ECO:0000256" key="3">
    <source>
        <dbReference type="ARBA" id="ARBA00023242"/>
    </source>
</evidence>
<dbReference type="GO" id="GO:0006272">
    <property type="term" value="P:leading strand elongation"/>
    <property type="evidence" value="ECO:0007669"/>
    <property type="project" value="TreeGrafter"/>
</dbReference>
<dbReference type="EMBL" id="JAQQPM010000006">
    <property type="protein sequence ID" value="KAK2073012.1"/>
    <property type="molecule type" value="Genomic_DNA"/>
</dbReference>
<evidence type="ECO:0000313" key="8">
    <source>
        <dbReference type="EMBL" id="KAK2073012.1"/>
    </source>
</evidence>
<dbReference type="Proteomes" id="UP001217918">
    <property type="component" value="Unassembled WGS sequence"/>
</dbReference>
<feature type="region of interest" description="Disordered" evidence="6">
    <location>
        <begin position="143"/>
        <end position="285"/>
    </location>
</feature>
<name>A0AAD9I9Y2_9PEZI</name>
<dbReference type="InterPro" id="IPR009072">
    <property type="entry name" value="Histone-fold"/>
</dbReference>
<dbReference type="GO" id="GO:0008622">
    <property type="term" value="C:epsilon DNA polymerase complex"/>
    <property type="evidence" value="ECO:0007669"/>
    <property type="project" value="TreeGrafter"/>
</dbReference>
<dbReference type="Pfam" id="PF00808">
    <property type="entry name" value="CBFD_NFYB_HMF"/>
    <property type="match status" value="1"/>
</dbReference>
<evidence type="ECO:0000256" key="1">
    <source>
        <dbReference type="ARBA" id="ARBA00004123"/>
    </source>
</evidence>
<comment type="subcellular location">
    <subcellularLocation>
        <location evidence="1">Nucleus</location>
    </subcellularLocation>
</comment>
<proteinExistence type="predicted"/>
<keyword evidence="9" id="KW-1185">Reference proteome</keyword>
<feature type="compositionally biased region" description="Acidic residues" evidence="6">
    <location>
        <begin position="218"/>
        <end position="256"/>
    </location>
</feature>
<dbReference type="InterPro" id="IPR003958">
    <property type="entry name" value="CBFA_NFYB_domain"/>
</dbReference>
<feature type="compositionally biased region" description="Acidic residues" evidence="6">
    <location>
        <begin position="273"/>
        <end position="285"/>
    </location>
</feature>
<evidence type="ECO:0000313" key="9">
    <source>
        <dbReference type="Proteomes" id="UP001217918"/>
    </source>
</evidence>
<keyword evidence="3" id="KW-0539">Nucleus</keyword>